<dbReference type="GO" id="GO:0003824">
    <property type="term" value="F:catalytic activity"/>
    <property type="evidence" value="ECO:0007669"/>
    <property type="project" value="InterPro"/>
</dbReference>
<dbReference type="SUPFAM" id="SSF52507">
    <property type="entry name" value="Homo-oligomeric flavin-containing Cys decarboxylases, HFCD"/>
    <property type="match status" value="1"/>
</dbReference>
<dbReference type="AlphaFoldDB" id="A0A1M5YU01"/>
<dbReference type="InterPro" id="IPR003382">
    <property type="entry name" value="Flavoprotein"/>
</dbReference>
<protein>
    <recommendedName>
        <fullName evidence="1">Flavoprotein domain-containing protein</fullName>
    </recommendedName>
</protein>
<dbReference type="Gene3D" id="3.40.50.1950">
    <property type="entry name" value="Flavin prenyltransferase-like"/>
    <property type="match status" value="1"/>
</dbReference>
<reference evidence="2 3" key="1">
    <citation type="submission" date="2016-11" db="EMBL/GenBank/DDBJ databases">
        <authorList>
            <person name="Jaros S."/>
            <person name="Januszkiewicz K."/>
            <person name="Wedrychowicz H."/>
        </authorList>
    </citation>
    <scope>NUCLEOTIDE SEQUENCE [LARGE SCALE GENOMIC DNA]</scope>
    <source>
        <strain evidence="2 3">DSM 13106</strain>
    </source>
</reference>
<sequence length="241" mass="27710">MDKYEFTLNILEGITSKVNNEDCILALFTGSNWAINEKIEDLRKVKAQNVPMDIGFSFMGGKILDVEKIKRELDPKKIYIEKDIYELNNIFHGYSQVVVPNITMNTLSKVSLGVIDTFVPNVIWGFLYKNKKVFLDFGCVRKFNGEECKNSVINNQVEKHIENLLKMGAVEIETKKYVDKILPISNGIESLEKAEKTVITEKDLMNLSHTNRELHIRRNTIFTPLAKDRARELGIKIIKEN</sequence>
<evidence type="ECO:0000313" key="2">
    <source>
        <dbReference type="EMBL" id="SHI15073.1"/>
    </source>
</evidence>
<proteinExistence type="predicted"/>
<dbReference type="Pfam" id="PF02441">
    <property type="entry name" value="Flavoprotein"/>
    <property type="match status" value="1"/>
</dbReference>
<keyword evidence="3" id="KW-1185">Reference proteome</keyword>
<evidence type="ECO:0000313" key="3">
    <source>
        <dbReference type="Proteomes" id="UP000184389"/>
    </source>
</evidence>
<organism evidence="2 3">
    <name type="scientific">Sporanaerobacter acetigenes DSM 13106</name>
    <dbReference type="NCBI Taxonomy" id="1123281"/>
    <lineage>
        <taxon>Bacteria</taxon>
        <taxon>Bacillati</taxon>
        <taxon>Bacillota</taxon>
        <taxon>Tissierellia</taxon>
        <taxon>Tissierellales</taxon>
        <taxon>Sporanaerobacteraceae</taxon>
        <taxon>Sporanaerobacter</taxon>
    </lineage>
</organism>
<dbReference type="InterPro" id="IPR036551">
    <property type="entry name" value="Flavin_trans-like"/>
</dbReference>
<accession>A0A1M5YU01</accession>
<dbReference type="STRING" id="1123281.SAMN02745180_02417"/>
<dbReference type="EMBL" id="FQXR01000015">
    <property type="protein sequence ID" value="SHI15073.1"/>
    <property type="molecule type" value="Genomic_DNA"/>
</dbReference>
<dbReference type="RefSeq" id="WP_072745048.1">
    <property type="nucleotide sequence ID" value="NZ_FQXR01000015.1"/>
</dbReference>
<feature type="domain" description="Flavoprotein" evidence="1">
    <location>
        <begin position="24"/>
        <end position="135"/>
    </location>
</feature>
<dbReference type="Proteomes" id="UP000184389">
    <property type="component" value="Unassembled WGS sequence"/>
</dbReference>
<dbReference type="OrthoDB" id="1706434at2"/>
<evidence type="ECO:0000259" key="1">
    <source>
        <dbReference type="Pfam" id="PF02441"/>
    </source>
</evidence>
<name>A0A1M5YU01_9FIRM</name>
<gene>
    <name evidence="2" type="ORF">SAMN02745180_02417</name>
</gene>